<dbReference type="Gene3D" id="4.10.60.10">
    <property type="entry name" value="Zinc finger, CCHC-type"/>
    <property type="match status" value="1"/>
</dbReference>
<feature type="region of interest" description="Disordered" evidence="2">
    <location>
        <begin position="87"/>
        <end position="130"/>
    </location>
</feature>
<keyword evidence="1" id="KW-0863">Zinc-finger</keyword>
<protein>
    <recommendedName>
        <fullName evidence="3">CCHC-type domain-containing protein</fullName>
    </recommendedName>
</protein>
<feature type="domain" description="CCHC-type" evidence="3">
    <location>
        <begin position="149"/>
        <end position="163"/>
    </location>
</feature>
<evidence type="ECO:0000259" key="3">
    <source>
        <dbReference type="PROSITE" id="PS50158"/>
    </source>
</evidence>
<dbReference type="Pfam" id="PF03732">
    <property type="entry name" value="Retrotrans_gag"/>
    <property type="match status" value="1"/>
</dbReference>
<dbReference type="Proteomes" id="UP000233837">
    <property type="component" value="Unassembled WGS sequence"/>
</dbReference>
<accession>A0A2I0X0P9</accession>
<organism evidence="4 5">
    <name type="scientific">Dendrobium catenatum</name>
    <dbReference type="NCBI Taxonomy" id="906689"/>
    <lineage>
        <taxon>Eukaryota</taxon>
        <taxon>Viridiplantae</taxon>
        <taxon>Streptophyta</taxon>
        <taxon>Embryophyta</taxon>
        <taxon>Tracheophyta</taxon>
        <taxon>Spermatophyta</taxon>
        <taxon>Magnoliopsida</taxon>
        <taxon>Liliopsida</taxon>
        <taxon>Asparagales</taxon>
        <taxon>Orchidaceae</taxon>
        <taxon>Epidendroideae</taxon>
        <taxon>Malaxideae</taxon>
        <taxon>Dendrobiinae</taxon>
        <taxon>Dendrobium</taxon>
    </lineage>
</organism>
<dbReference type="PANTHER" id="PTHR34482">
    <property type="entry name" value="DNA DAMAGE-INDUCIBLE PROTEIN 1-LIKE"/>
    <property type="match status" value="1"/>
</dbReference>
<dbReference type="PROSITE" id="PS50158">
    <property type="entry name" value="ZF_CCHC"/>
    <property type="match status" value="1"/>
</dbReference>
<evidence type="ECO:0000256" key="1">
    <source>
        <dbReference type="PROSITE-ProRule" id="PRU00047"/>
    </source>
</evidence>
<dbReference type="InterPro" id="IPR001878">
    <property type="entry name" value="Znf_CCHC"/>
</dbReference>
<dbReference type="PANTHER" id="PTHR34482:SF36">
    <property type="entry name" value="RETROTRANSPOSON GAG DOMAIN-CONTAINING PROTEIN"/>
    <property type="match status" value="1"/>
</dbReference>
<sequence length="240" mass="27141">MTARRSMQDKFNRLVQGDKTVAEYEAEFTMLSRYASHLIPNAEEKCHRFLCGLRDSLRQPLVALEIEDYSKLVDKARKVELDIQSTQKRRDFQKRKYEDRSRPAQSFHSGRPNWKKPKPNTSESSTPSAMCNKCGRAHRGECLSGTNTCFWCHQPGHMAKFCPTLGQKSTPEARTGSAPQRTVGRPRVVESTASTPSQGQARQPVQPRVYGLSPQEAKDSPDVITGMNFVNGNEFLYVVM</sequence>
<feature type="compositionally biased region" description="Polar residues" evidence="2">
    <location>
        <begin position="167"/>
        <end position="180"/>
    </location>
</feature>
<keyword evidence="1" id="KW-0862">Zinc</keyword>
<evidence type="ECO:0000313" key="5">
    <source>
        <dbReference type="Proteomes" id="UP000233837"/>
    </source>
</evidence>
<feature type="compositionally biased region" description="Basic and acidic residues" evidence="2">
    <location>
        <begin position="88"/>
        <end position="102"/>
    </location>
</feature>
<gene>
    <name evidence="4" type="ORF">MA16_Dca023720</name>
</gene>
<feature type="compositionally biased region" description="Polar residues" evidence="2">
    <location>
        <begin position="119"/>
        <end position="129"/>
    </location>
</feature>
<keyword evidence="1" id="KW-0479">Metal-binding</keyword>
<dbReference type="AlphaFoldDB" id="A0A2I0X0P9"/>
<reference evidence="4 5" key="1">
    <citation type="journal article" date="2016" name="Sci. Rep.">
        <title>The Dendrobium catenatum Lindl. genome sequence provides insights into polysaccharide synthase, floral development and adaptive evolution.</title>
        <authorList>
            <person name="Zhang G.Q."/>
            <person name="Xu Q."/>
            <person name="Bian C."/>
            <person name="Tsai W.C."/>
            <person name="Yeh C.M."/>
            <person name="Liu K.W."/>
            <person name="Yoshida K."/>
            <person name="Zhang L.S."/>
            <person name="Chang S.B."/>
            <person name="Chen F."/>
            <person name="Shi Y."/>
            <person name="Su Y.Y."/>
            <person name="Zhang Y.Q."/>
            <person name="Chen L.J."/>
            <person name="Yin Y."/>
            <person name="Lin M."/>
            <person name="Huang H."/>
            <person name="Deng H."/>
            <person name="Wang Z.W."/>
            <person name="Zhu S.L."/>
            <person name="Zhao X."/>
            <person name="Deng C."/>
            <person name="Niu S.C."/>
            <person name="Huang J."/>
            <person name="Wang M."/>
            <person name="Liu G.H."/>
            <person name="Yang H.J."/>
            <person name="Xiao X.J."/>
            <person name="Hsiao Y.Y."/>
            <person name="Wu W.L."/>
            <person name="Chen Y.Y."/>
            <person name="Mitsuda N."/>
            <person name="Ohme-Takagi M."/>
            <person name="Luo Y.B."/>
            <person name="Van de Peer Y."/>
            <person name="Liu Z.J."/>
        </authorList>
    </citation>
    <scope>NUCLEOTIDE SEQUENCE [LARGE SCALE GENOMIC DNA]</scope>
    <source>
        <tissue evidence="4">The whole plant</tissue>
    </source>
</reference>
<evidence type="ECO:0000256" key="2">
    <source>
        <dbReference type="SAM" id="MobiDB-lite"/>
    </source>
</evidence>
<dbReference type="SMART" id="SM00343">
    <property type="entry name" value="ZnF_C2HC"/>
    <property type="match status" value="1"/>
</dbReference>
<reference evidence="4 5" key="2">
    <citation type="journal article" date="2017" name="Nature">
        <title>The Apostasia genome and the evolution of orchids.</title>
        <authorList>
            <person name="Zhang G.Q."/>
            <person name="Liu K.W."/>
            <person name="Li Z."/>
            <person name="Lohaus R."/>
            <person name="Hsiao Y.Y."/>
            <person name="Niu S.C."/>
            <person name="Wang J.Y."/>
            <person name="Lin Y.C."/>
            <person name="Xu Q."/>
            <person name="Chen L.J."/>
            <person name="Yoshida K."/>
            <person name="Fujiwara S."/>
            <person name="Wang Z.W."/>
            <person name="Zhang Y.Q."/>
            <person name="Mitsuda N."/>
            <person name="Wang M."/>
            <person name="Liu G.H."/>
            <person name="Pecoraro L."/>
            <person name="Huang H.X."/>
            <person name="Xiao X.J."/>
            <person name="Lin M."/>
            <person name="Wu X.Y."/>
            <person name="Wu W.L."/>
            <person name="Chen Y.Y."/>
            <person name="Chang S.B."/>
            <person name="Sakamoto S."/>
            <person name="Ohme-Takagi M."/>
            <person name="Yagi M."/>
            <person name="Zeng S.J."/>
            <person name="Shen C.Y."/>
            <person name="Yeh C.M."/>
            <person name="Luo Y.B."/>
            <person name="Tsai W.C."/>
            <person name="Van de Peer Y."/>
            <person name="Liu Z.J."/>
        </authorList>
    </citation>
    <scope>NUCLEOTIDE SEQUENCE [LARGE SCALE GENOMIC DNA]</scope>
    <source>
        <tissue evidence="4">The whole plant</tissue>
    </source>
</reference>
<feature type="region of interest" description="Disordered" evidence="2">
    <location>
        <begin position="167"/>
        <end position="208"/>
    </location>
</feature>
<dbReference type="GO" id="GO:0003676">
    <property type="term" value="F:nucleic acid binding"/>
    <property type="evidence" value="ECO:0007669"/>
    <property type="project" value="InterPro"/>
</dbReference>
<name>A0A2I0X0P9_9ASPA</name>
<keyword evidence="5" id="KW-1185">Reference proteome</keyword>
<dbReference type="EMBL" id="KZ502237">
    <property type="protein sequence ID" value="PKU81479.1"/>
    <property type="molecule type" value="Genomic_DNA"/>
</dbReference>
<dbReference type="InterPro" id="IPR005162">
    <property type="entry name" value="Retrotrans_gag_dom"/>
</dbReference>
<dbReference type="GO" id="GO:0008270">
    <property type="term" value="F:zinc ion binding"/>
    <property type="evidence" value="ECO:0007669"/>
    <property type="project" value="UniProtKB-KW"/>
</dbReference>
<proteinExistence type="predicted"/>
<evidence type="ECO:0000313" key="4">
    <source>
        <dbReference type="EMBL" id="PKU81479.1"/>
    </source>
</evidence>
<feature type="compositionally biased region" description="Polar residues" evidence="2">
    <location>
        <begin position="191"/>
        <end position="203"/>
    </location>
</feature>